<evidence type="ECO:0000256" key="1">
    <source>
        <dbReference type="SAM" id="MobiDB-lite"/>
    </source>
</evidence>
<keyword evidence="2" id="KW-1133">Transmembrane helix</keyword>
<feature type="transmembrane region" description="Helical" evidence="2">
    <location>
        <begin position="20"/>
        <end position="39"/>
    </location>
</feature>
<gene>
    <name evidence="3" type="ORF">DUNSADRAFT_18657</name>
</gene>
<keyword evidence="2" id="KW-0472">Membrane</keyword>
<organism evidence="3 4">
    <name type="scientific">Dunaliella salina</name>
    <name type="common">Green alga</name>
    <name type="synonym">Protococcus salinus</name>
    <dbReference type="NCBI Taxonomy" id="3046"/>
    <lineage>
        <taxon>Eukaryota</taxon>
        <taxon>Viridiplantae</taxon>
        <taxon>Chlorophyta</taxon>
        <taxon>core chlorophytes</taxon>
        <taxon>Chlorophyceae</taxon>
        <taxon>CS clade</taxon>
        <taxon>Chlamydomonadales</taxon>
        <taxon>Dunaliellaceae</taxon>
        <taxon>Dunaliella</taxon>
    </lineage>
</organism>
<comment type="caution">
    <text evidence="3">The sequence shown here is derived from an EMBL/GenBank/DDBJ whole genome shotgun (WGS) entry which is preliminary data.</text>
</comment>
<dbReference type="EMBL" id="MU069533">
    <property type="protein sequence ID" value="KAF5839779.1"/>
    <property type="molecule type" value="Genomic_DNA"/>
</dbReference>
<evidence type="ECO:0000313" key="3">
    <source>
        <dbReference type="EMBL" id="KAF5839779.1"/>
    </source>
</evidence>
<evidence type="ECO:0008006" key="5">
    <source>
        <dbReference type="Google" id="ProtNLM"/>
    </source>
</evidence>
<evidence type="ECO:0000313" key="4">
    <source>
        <dbReference type="Proteomes" id="UP000815325"/>
    </source>
</evidence>
<feature type="compositionally biased region" description="Low complexity" evidence="1">
    <location>
        <begin position="95"/>
        <end position="108"/>
    </location>
</feature>
<name>A0ABQ7GYY4_DUNSA</name>
<protein>
    <recommendedName>
        <fullName evidence="5">Encoded protein</fullName>
    </recommendedName>
</protein>
<keyword evidence="2" id="KW-0812">Transmembrane</keyword>
<proteinExistence type="predicted"/>
<accession>A0ABQ7GYY4</accession>
<feature type="region of interest" description="Disordered" evidence="1">
    <location>
        <begin position="85"/>
        <end position="108"/>
    </location>
</feature>
<keyword evidence="4" id="KW-1185">Reference proteome</keyword>
<dbReference type="Proteomes" id="UP000815325">
    <property type="component" value="Unassembled WGS sequence"/>
</dbReference>
<reference evidence="3" key="1">
    <citation type="submission" date="2017-08" db="EMBL/GenBank/DDBJ databases">
        <authorList>
            <person name="Polle J.E."/>
            <person name="Barry K."/>
            <person name="Cushman J."/>
            <person name="Schmutz J."/>
            <person name="Tran D."/>
            <person name="Hathwaick L.T."/>
            <person name="Yim W.C."/>
            <person name="Jenkins J."/>
            <person name="Mckie-Krisberg Z.M."/>
            <person name="Prochnik S."/>
            <person name="Lindquist E."/>
            <person name="Dockter R.B."/>
            <person name="Adam C."/>
            <person name="Molina H."/>
            <person name="Bunkerborg J."/>
            <person name="Jin E."/>
            <person name="Buchheim M."/>
            <person name="Magnuson J."/>
        </authorList>
    </citation>
    <scope>NUCLEOTIDE SEQUENCE</scope>
    <source>
        <strain evidence="3">CCAP 19/18</strain>
    </source>
</reference>
<sequence length="108" mass="12451">MHRIQTKATRKKLEWFKYSLYVAFPLVFGYGLGRIPNFWERVAEVFPSAAANPKGPYLDKEVTSHRPSLQSEYQNLALEAALDSALADARRRSSNRAQQQQQQQEQPK</sequence>
<evidence type="ECO:0000256" key="2">
    <source>
        <dbReference type="SAM" id="Phobius"/>
    </source>
</evidence>